<evidence type="ECO:0000313" key="3">
    <source>
        <dbReference type="Proteomes" id="UP001219525"/>
    </source>
</evidence>
<keyword evidence="3" id="KW-1185">Reference proteome</keyword>
<name>A0AAD6YPK9_9AGAR</name>
<dbReference type="Proteomes" id="UP001219525">
    <property type="component" value="Unassembled WGS sequence"/>
</dbReference>
<evidence type="ECO:0000313" key="2">
    <source>
        <dbReference type="EMBL" id="KAJ7225620.1"/>
    </source>
</evidence>
<accession>A0AAD6YPK9</accession>
<feature type="region of interest" description="Disordered" evidence="1">
    <location>
        <begin position="273"/>
        <end position="312"/>
    </location>
</feature>
<comment type="caution">
    <text evidence="2">The sequence shown here is derived from an EMBL/GenBank/DDBJ whole genome shotgun (WGS) entry which is preliminary data.</text>
</comment>
<proteinExistence type="predicted"/>
<dbReference type="EMBL" id="JARJCW010000004">
    <property type="protein sequence ID" value="KAJ7225620.1"/>
    <property type="molecule type" value="Genomic_DNA"/>
</dbReference>
<dbReference type="AlphaFoldDB" id="A0AAD6YPK9"/>
<protein>
    <submittedName>
        <fullName evidence="2">Uncharacterized protein</fullName>
    </submittedName>
</protein>
<evidence type="ECO:0000256" key="1">
    <source>
        <dbReference type="SAM" id="MobiDB-lite"/>
    </source>
</evidence>
<organism evidence="2 3">
    <name type="scientific">Mycena pura</name>
    <dbReference type="NCBI Taxonomy" id="153505"/>
    <lineage>
        <taxon>Eukaryota</taxon>
        <taxon>Fungi</taxon>
        <taxon>Dikarya</taxon>
        <taxon>Basidiomycota</taxon>
        <taxon>Agaricomycotina</taxon>
        <taxon>Agaricomycetes</taxon>
        <taxon>Agaricomycetidae</taxon>
        <taxon>Agaricales</taxon>
        <taxon>Marasmiineae</taxon>
        <taxon>Mycenaceae</taxon>
        <taxon>Mycena</taxon>
    </lineage>
</organism>
<sequence length="312" mass="32657">MPAAPCVDCRLIQEEYDPHGVDSAALEHVPHLSEHRAPQARACTAGAPWRRSPSPHRAWTPNYAIEAFAPRQALIQNAYDATLAGDDAQLADALPGLPNFSETRQDKRVLFASLLPPPAACSPNARDDLISSKGKELGRVGMIGGVRACLFGAGARGGNRPTMLACVQTQRVSGRTRAEVGGIDAGPVRKVQMQASARACAKQTARAACADEVKGGAKAASSIKRAAGAYHRDPHPVSNRLQLPVDATIIAADAPEGAHSMTSLPAICRKRAEDVEAKAEAGAEPEPQPDADGAALSKVYAEYSHGSAGRGD</sequence>
<gene>
    <name evidence="2" type="ORF">GGX14DRAFT_639937</name>
</gene>
<reference evidence="2" key="1">
    <citation type="submission" date="2023-03" db="EMBL/GenBank/DDBJ databases">
        <title>Massive genome expansion in bonnet fungi (Mycena s.s.) driven by repeated elements and novel gene families across ecological guilds.</title>
        <authorList>
            <consortium name="Lawrence Berkeley National Laboratory"/>
            <person name="Harder C.B."/>
            <person name="Miyauchi S."/>
            <person name="Viragh M."/>
            <person name="Kuo A."/>
            <person name="Thoen E."/>
            <person name="Andreopoulos B."/>
            <person name="Lu D."/>
            <person name="Skrede I."/>
            <person name="Drula E."/>
            <person name="Henrissat B."/>
            <person name="Morin E."/>
            <person name="Kohler A."/>
            <person name="Barry K."/>
            <person name="LaButti K."/>
            <person name="Morin E."/>
            <person name="Salamov A."/>
            <person name="Lipzen A."/>
            <person name="Mereny Z."/>
            <person name="Hegedus B."/>
            <person name="Baldrian P."/>
            <person name="Stursova M."/>
            <person name="Weitz H."/>
            <person name="Taylor A."/>
            <person name="Grigoriev I.V."/>
            <person name="Nagy L.G."/>
            <person name="Martin F."/>
            <person name="Kauserud H."/>
        </authorList>
    </citation>
    <scope>NUCLEOTIDE SEQUENCE</scope>
    <source>
        <strain evidence="2">9144</strain>
    </source>
</reference>